<feature type="region of interest" description="Disordered" evidence="1">
    <location>
        <begin position="1"/>
        <end position="33"/>
    </location>
</feature>
<dbReference type="EMBL" id="AAMT01000009">
    <property type="protein sequence ID" value="EAQ12181.1"/>
    <property type="molecule type" value="Genomic_DNA"/>
</dbReference>
<sequence>MGAAGGTGQTATGTRDKPQDVPKRARRTRPLMPLCVRHPKANAQRSAACQAFGSPKVELSRVSRP</sequence>
<gene>
    <name evidence="2" type="ORF">RB2654_08247</name>
</gene>
<feature type="compositionally biased region" description="Basic and acidic residues" evidence="1">
    <location>
        <begin position="14"/>
        <end position="23"/>
    </location>
</feature>
<accession>A3VHJ0</accession>
<organism evidence="2 3">
    <name type="scientific">Maritimibacter alkaliphilus HTCC2654</name>
    <dbReference type="NCBI Taxonomy" id="314271"/>
    <lineage>
        <taxon>Bacteria</taxon>
        <taxon>Pseudomonadati</taxon>
        <taxon>Pseudomonadota</taxon>
        <taxon>Alphaproteobacteria</taxon>
        <taxon>Rhodobacterales</taxon>
        <taxon>Roseobacteraceae</taxon>
        <taxon>Maritimibacter</taxon>
    </lineage>
</organism>
<protein>
    <submittedName>
        <fullName evidence="2">Uncharacterized protein</fullName>
    </submittedName>
</protein>
<reference evidence="2 3" key="1">
    <citation type="journal article" date="2010" name="J. Bacteriol.">
        <title>Genome sequences of Pelagibaca bermudensis HTCC2601T and Maritimibacter alkaliphilus HTCC2654T, the type strains of two marine Roseobacter genera.</title>
        <authorList>
            <person name="Thrash J.C."/>
            <person name="Cho J.C."/>
            <person name="Ferriera S."/>
            <person name="Johnson J."/>
            <person name="Vergin K.L."/>
            <person name="Giovannoni S.J."/>
        </authorList>
    </citation>
    <scope>NUCLEOTIDE SEQUENCE [LARGE SCALE GENOMIC DNA]</scope>
    <source>
        <strain evidence="2 3">HTCC2654</strain>
    </source>
</reference>
<evidence type="ECO:0000256" key="1">
    <source>
        <dbReference type="SAM" id="MobiDB-lite"/>
    </source>
</evidence>
<name>A3VHJ0_9RHOB</name>
<evidence type="ECO:0000313" key="2">
    <source>
        <dbReference type="EMBL" id="EAQ12181.1"/>
    </source>
</evidence>
<evidence type="ECO:0000313" key="3">
    <source>
        <dbReference type="Proteomes" id="UP000002931"/>
    </source>
</evidence>
<dbReference type="AlphaFoldDB" id="A3VHJ0"/>
<dbReference type="HOGENOM" id="CLU_2844694_0_0_5"/>
<comment type="caution">
    <text evidence="2">The sequence shown here is derived from an EMBL/GenBank/DDBJ whole genome shotgun (WGS) entry which is preliminary data.</text>
</comment>
<keyword evidence="3" id="KW-1185">Reference proteome</keyword>
<dbReference type="Proteomes" id="UP000002931">
    <property type="component" value="Unassembled WGS sequence"/>
</dbReference>
<proteinExistence type="predicted"/>